<sequence length="100" mass="11199">MALARASKCLFMGESLSFFVMNIKTFVIPRSELRKILHDGSELGMPDGVLFNGLGPFRYNVSIIPDGILQATINTEHLNTSGSRLRHAWEHARINSFVHT</sequence>
<keyword evidence="2" id="KW-1185">Reference proteome</keyword>
<evidence type="ECO:0000313" key="2">
    <source>
        <dbReference type="Proteomes" id="UP001412067"/>
    </source>
</evidence>
<reference evidence="1 2" key="1">
    <citation type="journal article" date="2022" name="Nat. Plants">
        <title>Genomes of leafy and leafless Platanthera orchids illuminate the evolution of mycoheterotrophy.</title>
        <authorList>
            <person name="Li M.H."/>
            <person name="Liu K.W."/>
            <person name="Li Z."/>
            <person name="Lu H.C."/>
            <person name="Ye Q.L."/>
            <person name="Zhang D."/>
            <person name="Wang J.Y."/>
            <person name="Li Y.F."/>
            <person name="Zhong Z.M."/>
            <person name="Liu X."/>
            <person name="Yu X."/>
            <person name="Liu D.K."/>
            <person name="Tu X.D."/>
            <person name="Liu B."/>
            <person name="Hao Y."/>
            <person name="Liao X.Y."/>
            <person name="Jiang Y.T."/>
            <person name="Sun W.H."/>
            <person name="Chen J."/>
            <person name="Chen Y.Q."/>
            <person name="Ai Y."/>
            <person name="Zhai J.W."/>
            <person name="Wu S.S."/>
            <person name="Zhou Z."/>
            <person name="Hsiao Y.Y."/>
            <person name="Wu W.L."/>
            <person name="Chen Y.Y."/>
            <person name="Lin Y.F."/>
            <person name="Hsu J.L."/>
            <person name="Li C.Y."/>
            <person name="Wang Z.W."/>
            <person name="Zhao X."/>
            <person name="Zhong W.Y."/>
            <person name="Ma X.K."/>
            <person name="Ma L."/>
            <person name="Huang J."/>
            <person name="Chen G.Z."/>
            <person name="Huang M.Z."/>
            <person name="Huang L."/>
            <person name="Peng D.H."/>
            <person name="Luo Y.B."/>
            <person name="Zou S.Q."/>
            <person name="Chen S.P."/>
            <person name="Lan S."/>
            <person name="Tsai W.C."/>
            <person name="Van de Peer Y."/>
            <person name="Liu Z.J."/>
        </authorList>
    </citation>
    <scope>NUCLEOTIDE SEQUENCE [LARGE SCALE GENOMIC DNA]</scope>
    <source>
        <strain evidence="1">Lor288</strain>
    </source>
</reference>
<proteinExistence type="predicted"/>
<organism evidence="1 2">
    <name type="scientific">Platanthera guangdongensis</name>
    <dbReference type="NCBI Taxonomy" id="2320717"/>
    <lineage>
        <taxon>Eukaryota</taxon>
        <taxon>Viridiplantae</taxon>
        <taxon>Streptophyta</taxon>
        <taxon>Embryophyta</taxon>
        <taxon>Tracheophyta</taxon>
        <taxon>Spermatophyta</taxon>
        <taxon>Magnoliopsida</taxon>
        <taxon>Liliopsida</taxon>
        <taxon>Asparagales</taxon>
        <taxon>Orchidaceae</taxon>
        <taxon>Orchidoideae</taxon>
        <taxon>Orchideae</taxon>
        <taxon>Orchidinae</taxon>
        <taxon>Platanthera</taxon>
    </lineage>
</organism>
<dbReference type="Proteomes" id="UP001412067">
    <property type="component" value="Unassembled WGS sequence"/>
</dbReference>
<dbReference type="EMBL" id="JBBWWR010000010">
    <property type="protein sequence ID" value="KAK8960542.1"/>
    <property type="molecule type" value="Genomic_DNA"/>
</dbReference>
<gene>
    <name evidence="1" type="primary">SKS2</name>
    <name evidence="1" type="ORF">KSP40_PGU006611</name>
</gene>
<protein>
    <submittedName>
        <fullName evidence="1">Monocopper oxidase-like protein SKS2</fullName>
    </submittedName>
</protein>
<evidence type="ECO:0000313" key="1">
    <source>
        <dbReference type="EMBL" id="KAK8960542.1"/>
    </source>
</evidence>
<accession>A0ABR2M8R8</accession>
<name>A0ABR2M8R8_9ASPA</name>
<comment type="caution">
    <text evidence="1">The sequence shown here is derived from an EMBL/GenBank/DDBJ whole genome shotgun (WGS) entry which is preliminary data.</text>
</comment>